<comment type="caution">
    <text evidence="2">The sequence shown here is derived from an EMBL/GenBank/DDBJ whole genome shotgun (WGS) entry which is preliminary data.</text>
</comment>
<keyword evidence="3" id="KW-1185">Reference proteome</keyword>
<sequence>MQIPVFTVLGLLSFHIKAFEITIYNDINQCEANDESMYRIISGASNGTCYTFDDDMPGTDCSQYNKGEGEGPTGCTTESLLPVSVHQKNGNRPCTFYFEGGCQGTSYQTAEWCVDTGVVGIPHFGSFSCVVCPLS</sequence>
<keyword evidence="1" id="KW-0732">Signal</keyword>
<dbReference type="EMBL" id="MCFA01000019">
    <property type="protein sequence ID" value="ORY16233.1"/>
    <property type="molecule type" value="Genomic_DNA"/>
</dbReference>
<organism evidence="2 3">
    <name type="scientific">Clohesyomyces aquaticus</name>
    <dbReference type="NCBI Taxonomy" id="1231657"/>
    <lineage>
        <taxon>Eukaryota</taxon>
        <taxon>Fungi</taxon>
        <taxon>Dikarya</taxon>
        <taxon>Ascomycota</taxon>
        <taxon>Pezizomycotina</taxon>
        <taxon>Dothideomycetes</taxon>
        <taxon>Pleosporomycetidae</taxon>
        <taxon>Pleosporales</taxon>
        <taxon>Lindgomycetaceae</taxon>
        <taxon>Clohesyomyces</taxon>
    </lineage>
</organism>
<evidence type="ECO:0000313" key="2">
    <source>
        <dbReference type="EMBL" id="ORY16233.1"/>
    </source>
</evidence>
<reference evidence="2 3" key="1">
    <citation type="submission" date="2016-07" db="EMBL/GenBank/DDBJ databases">
        <title>Pervasive Adenine N6-methylation of Active Genes in Fungi.</title>
        <authorList>
            <consortium name="DOE Joint Genome Institute"/>
            <person name="Mondo S.J."/>
            <person name="Dannebaum R.O."/>
            <person name="Kuo R.C."/>
            <person name="Labutti K."/>
            <person name="Haridas S."/>
            <person name="Kuo A."/>
            <person name="Salamov A."/>
            <person name="Ahrendt S.R."/>
            <person name="Lipzen A."/>
            <person name="Sullivan W."/>
            <person name="Andreopoulos W.B."/>
            <person name="Clum A."/>
            <person name="Lindquist E."/>
            <person name="Daum C."/>
            <person name="Ramamoorthy G.K."/>
            <person name="Gryganskyi A."/>
            <person name="Culley D."/>
            <person name="Magnuson J.K."/>
            <person name="James T.Y."/>
            <person name="O'Malley M.A."/>
            <person name="Stajich J.E."/>
            <person name="Spatafora J.W."/>
            <person name="Visel A."/>
            <person name="Grigoriev I.V."/>
        </authorList>
    </citation>
    <scope>NUCLEOTIDE SEQUENCE [LARGE SCALE GENOMIC DNA]</scope>
    <source>
        <strain evidence="2 3">CBS 115471</strain>
    </source>
</reference>
<accession>A0A1Y2A129</accession>
<name>A0A1Y2A129_9PLEO</name>
<evidence type="ECO:0000256" key="1">
    <source>
        <dbReference type="SAM" id="SignalP"/>
    </source>
</evidence>
<proteinExistence type="predicted"/>
<dbReference type="Proteomes" id="UP000193144">
    <property type="component" value="Unassembled WGS sequence"/>
</dbReference>
<gene>
    <name evidence="2" type="ORF">BCR34DRAFT_584451</name>
</gene>
<feature type="chain" id="PRO_5012892256" description="Secreted protein" evidence="1">
    <location>
        <begin position="19"/>
        <end position="135"/>
    </location>
</feature>
<evidence type="ECO:0000313" key="3">
    <source>
        <dbReference type="Proteomes" id="UP000193144"/>
    </source>
</evidence>
<dbReference type="OrthoDB" id="5402146at2759"/>
<dbReference type="AlphaFoldDB" id="A0A1Y2A129"/>
<evidence type="ECO:0008006" key="4">
    <source>
        <dbReference type="Google" id="ProtNLM"/>
    </source>
</evidence>
<feature type="signal peptide" evidence="1">
    <location>
        <begin position="1"/>
        <end position="18"/>
    </location>
</feature>
<protein>
    <recommendedName>
        <fullName evidence="4">Secreted protein</fullName>
    </recommendedName>
</protein>